<reference evidence="1" key="1">
    <citation type="journal article" date="2021" name="Sci. Rep.">
        <title>Diploid genomic architecture of Nitzschia inconspicua, an elite biomass production diatom.</title>
        <authorList>
            <person name="Oliver A."/>
            <person name="Podell S."/>
            <person name="Pinowska A."/>
            <person name="Traller J.C."/>
            <person name="Smith S.R."/>
            <person name="McClure R."/>
            <person name="Beliaev A."/>
            <person name="Bohutskyi P."/>
            <person name="Hill E.A."/>
            <person name="Rabines A."/>
            <person name="Zheng H."/>
            <person name="Allen L.Z."/>
            <person name="Kuo A."/>
            <person name="Grigoriev I.V."/>
            <person name="Allen A.E."/>
            <person name="Hazlebeck D."/>
            <person name="Allen E.E."/>
        </authorList>
    </citation>
    <scope>NUCLEOTIDE SEQUENCE</scope>
    <source>
        <strain evidence="1">Hildebrandi</strain>
    </source>
</reference>
<dbReference type="GO" id="GO:0016301">
    <property type="term" value="F:kinase activity"/>
    <property type="evidence" value="ECO:0007669"/>
    <property type="project" value="UniProtKB-KW"/>
</dbReference>
<proteinExistence type="predicted"/>
<comment type="caution">
    <text evidence="1">The sequence shown here is derived from an EMBL/GenBank/DDBJ whole genome shotgun (WGS) entry which is preliminary data.</text>
</comment>
<gene>
    <name evidence="1" type="ORF">IV203_014825</name>
</gene>
<keyword evidence="1" id="KW-0808">Transferase</keyword>
<reference evidence="1" key="2">
    <citation type="submission" date="2021-04" db="EMBL/GenBank/DDBJ databases">
        <authorList>
            <person name="Podell S."/>
        </authorList>
    </citation>
    <scope>NUCLEOTIDE SEQUENCE</scope>
    <source>
        <strain evidence="1">Hildebrandi</strain>
    </source>
</reference>
<dbReference type="Proteomes" id="UP000693970">
    <property type="component" value="Unassembled WGS sequence"/>
</dbReference>
<keyword evidence="2" id="KW-1185">Reference proteome</keyword>
<keyword evidence="1" id="KW-0418">Kinase</keyword>
<sequence>MGCFNSKDNTTDPSEVRNLSDTKVLAMKNFSIVHKQDNKGVVARDGNIVAGNAILVRAKDSNVRSLQHYYRIKKVTAADIQNSTGQSVTNGINLWNELLNETHELSGVKLNNEYLVKVVASFETGAFTYIQMENFRQNFRQFRQATQDKFNAKYVVDATQFMIGICRALSFMHGMHCYHRNVSLTTCVIVDCHGKMVAKLCGLETAVKIYDDEISQSELKSLDILRAGVVAFELYKGPHIDPLKEIPPNAARNGLAMQSVLNEIDRIGWEGAFIDACESCYDDLNLASVVQSMIFGKPGQPSAYELYTQILNKKSRM</sequence>
<organism evidence="1 2">
    <name type="scientific">Nitzschia inconspicua</name>
    <dbReference type="NCBI Taxonomy" id="303405"/>
    <lineage>
        <taxon>Eukaryota</taxon>
        <taxon>Sar</taxon>
        <taxon>Stramenopiles</taxon>
        <taxon>Ochrophyta</taxon>
        <taxon>Bacillariophyta</taxon>
        <taxon>Bacillariophyceae</taxon>
        <taxon>Bacillariophycidae</taxon>
        <taxon>Bacillariales</taxon>
        <taxon>Bacillariaceae</taxon>
        <taxon>Nitzschia</taxon>
    </lineage>
</organism>
<accession>A0A9K3LA22</accession>
<evidence type="ECO:0000313" key="1">
    <source>
        <dbReference type="EMBL" id="KAG7358238.1"/>
    </source>
</evidence>
<protein>
    <submittedName>
        <fullName evidence="1">Protein tyrosine kinase</fullName>
    </submittedName>
</protein>
<evidence type="ECO:0000313" key="2">
    <source>
        <dbReference type="Proteomes" id="UP000693970"/>
    </source>
</evidence>
<dbReference type="AlphaFoldDB" id="A0A9K3LA22"/>
<dbReference type="EMBL" id="JAGRRH010000014">
    <property type="protein sequence ID" value="KAG7358238.1"/>
    <property type="molecule type" value="Genomic_DNA"/>
</dbReference>
<name>A0A9K3LA22_9STRA</name>